<accession>A0A412VZ56</accession>
<dbReference type="GO" id="GO:0046872">
    <property type="term" value="F:metal ion binding"/>
    <property type="evidence" value="ECO:0007669"/>
    <property type="project" value="UniProtKB-KW"/>
</dbReference>
<feature type="domain" description="4Fe-4S ferredoxin-type" evidence="4">
    <location>
        <begin position="3"/>
        <end position="33"/>
    </location>
</feature>
<dbReference type="PROSITE" id="PS00198">
    <property type="entry name" value="4FE4S_FER_1"/>
    <property type="match status" value="1"/>
</dbReference>
<keyword evidence="2" id="KW-0408">Iron</keyword>
<evidence type="ECO:0000313" key="5">
    <source>
        <dbReference type="EMBL" id="RGV15378.1"/>
    </source>
</evidence>
<gene>
    <name evidence="5" type="ORF">DWW25_08645</name>
</gene>
<sequence length="400" mass="45873">MVRLPNLVSEKACFGCMLCADTCPKQAITIQENANGFWMPYIDSSLCVGCHLCEHKCKMVQSLLLQDKCKQPLYGWCIDDSIRNSSASGGVFTAIALEMIRKHNAVVFGASLQNNKVCHIGIEEESDLFMLQGSKYIQSKTEGIYQSVRDYLKVGRFVVFSGTPCQVKALKIFLNTDYDNLLTIDLICHGVVSNIIFRRHIEKNKCGEVLAFRDKSKGWGRDVFFLTKKKGVVSVDTNWRHNFFYHAFQLETCTRNSCYDCPFCRQERVADITIGDYWAAKHTEEYDARGISTILPNTDIGQKALDVCSIIVTKKVDWLSTIKANPRLFISRPLFKKFACGKYIGRMYKYLPNILVDNILGVWYSKRNLLFLPWFKYIQSVKQKYESEYQQLLKQSADNL</sequence>
<dbReference type="PANTHER" id="PTHR43193">
    <property type="match status" value="1"/>
</dbReference>
<organism evidence="5 6">
    <name type="scientific">Bacteroides xylanisolvens</name>
    <dbReference type="NCBI Taxonomy" id="371601"/>
    <lineage>
        <taxon>Bacteria</taxon>
        <taxon>Pseudomonadati</taxon>
        <taxon>Bacteroidota</taxon>
        <taxon>Bacteroidia</taxon>
        <taxon>Bacteroidales</taxon>
        <taxon>Bacteroidaceae</taxon>
        <taxon>Bacteroides</taxon>
    </lineage>
</organism>
<dbReference type="InterPro" id="IPR017900">
    <property type="entry name" value="4Fe4S_Fe_S_CS"/>
</dbReference>
<evidence type="ECO:0000256" key="3">
    <source>
        <dbReference type="ARBA" id="ARBA00023014"/>
    </source>
</evidence>
<dbReference type="InterPro" id="IPR007525">
    <property type="entry name" value="FrhB_FdhB_C"/>
</dbReference>
<protein>
    <submittedName>
        <fullName evidence="5">4Fe-4S dicluster domain-containing protein</fullName>
    </submittedName>
</protein>
<evidence type="ECO:0000313" key="6">
    <source>
        <dbReference type="Proteomes" id="UP000283369"/>
    </source>
</evidence>
<proteinExistence type="predicted"/>
<dbReference type="EMBL" id="QRYV01000017">
    <property type="protein sequence ID" value="RGV15378.1"/>
    <property type="molecule type" value="Genomic_DNA"/>
</dbReference>
<dbReference type="Gene3D" id="3.30.70.20">
    <property type="match status" value="1"/>
</dbReference>
<dbReference type="GO" id="GO:0051536">
    <property type="term" value="F:iron-sulfur cluster binding"/>
    <property type="evidence" value="ECO:0007669"/>
    <property type="project" value="UniProtKB-KW"/>
</dbReference>
<reference evidence="5 6" key="1">
    <citation type="submission" date="2018-08" db="EMBL/GenBank/DDBJ databases">
        <title>A genome reference for cultivated species of the human gut microbiota.</title>
        <authorList>
            <person name="Zou Y."/>
            <person name="Xue W."/>
            <person name="Luo G."/>
        </authorList>
    </citation>
    <scope>NUCLEOTIDE SEQUENCE [LARGE SCALE GENOMIC DNA]</scope>
    <source>
        <strain evidence="5 6">AF14-7</strain>
    </source>
</reference>
<name>A0A412VZ56_9BACE</name>
<dbReference type="PANTHER" id="PTHR43193:SF2">
    <property type="entry name" value="POLYFERREDOXIN PROTEIN FWDF"/>
    <property type="match status" value="1"/>
</dbReference>
<dbReference type="SUPFAM" id="SSF54862">
    <property type="entry name" value="4Fe-4S ferredoxins"/>
    <property type="match status" value="1"/>
</dbReference>
<dbReference type="Pfam" id="PF04432">
    <property type="entry name" value="FrhB_FdhB_C"/>
    <property type="match status" value="1"/>
</dbReference>
<evidence type="ECO:0000259" key="4">
    <source>
        <dbReference type="PROSITE" id="PS51379"/>
    </source>
</evidence>
<dbReference type="RefSeq" id="WP_117809542.1">
    <property type="nucleotide sequence ID" value="NZ_JAQCUV010000015.1"/>
</dbReference>
<dbReference type="Pfam" id="PF12838">
    <property type="entry name" value="Fer4_7"/>
    <property type="match status" value="1"/>
</dbReference>
<dbReference type="PROSITE" id="PS51379">
    <property type="entry name" value="4FE4S_FER_2"/>
    <property type="match status" value="2"/>
</dbReference>
<keyword evidence="3" id="KW-0411">Iron-sulfur</keyword>
<keyword evidence="1" id="KW-0479">Metal-binding</keyword>
<evidence type="ECO:0000256" key="1">
    <source>
        <dbReference type="ARBA" id="ARBA00022723"/>
    </source>
</evidence>
<comment type="caution">
    <text evidence="5">The sequence shown here is derived from an EMBL/GenBank/DDBJ whole genome shotgun (WGS) entry which is preliminary data.</text>
</comment>
<dbReference type="InterPro" id="IPR052977">
    <property type="entry name" value="Polyferredoxin-like_ET"/>
</dbReference>
<feature type="domain" description="4Fe-4S ferredoxin-type" evidence="4">
    <location>
        <begin position="38"/>
        <end position="68"/>
    </location>
</feature>
<dbReference type="Proteomes" id="UP000283369">
    <property type="component" value="Unassembled WGS sequence"/>
</dbReference>
<dbReference type="AlphaFoldDB" id="A0A412VZ56"/>
<dbReference type="InterPro" id="IPR017896">
    <property type="entry name" value="4Fe4S_Fe-S-bd"/>
</dbReference>
<evidence type="ECO:0000256" key="2">
    <source>
        <dbReference type="ARBA" id="ARBA00023004"/>
    </source>
</evidence>